<accession>A0ABU3DGI3</accession>
<dbReference type="Pfam" id="PF01315">
    <property type="entry name" value="Ald_Xan_dh_C"/>
    <property type="match status" value="1"/>
</dbReference>
<feature type="domain" description="Aldehyde oxidase/xanthine dehydrogenase a/b hammerhead" evidence="3">
    <location>
        <begin position="20"/>
        <end position="135"/>
    </location>
</feature>
<gene>
    <name evidence="4" type="ORF">RM543_08905</name>
</gene>
<dbReference type="InterPro" id="IPR000674">
    <property type="entry name" value="Ald_Oxase/Xan_DH_a/b"/>
</dbReference>
<evidence type="ECO:0000259" key="3">
    <source>
        <dbReference type="SMART" id="SM01008"/>
    </source>
</evidence>
<protein>
    <submittedName>
        <fullName evidence="4">Xanthine dehydrogenase family protein molybdopterin-binding subunit</fullName>
    </submittedName>
</protein>
<dbReference type="RefSeq" id="WP_311690709.1">
    <property type="nucleotide sequence ID" value="NZ_JAVRHL010000002.1"/>
</dbReference>
<dbReference type="Proteomes" id="UP001265259">
    <property type="component" value="Unassembled WGS sequence"/>
</dbReference>
<keyword evidence="5" id="KW-1185">Reference proteome</keyword>
<dbReference type="SMART" id="SM01008">
    <property type="entry name" value="Ald_Xan_dh_C"/>
    <property type="match status" value="1"/>
</dbReference>
<dbReference type="Gene3D" id="3.90.1170.50">
    <property type="entry name" value="Aldehyde oxidase/xanthine dehydrogenase, a/b hammerhead"/>
    <property type="match status" value="1"/>
</dbReference>
<comment type="caution">
    <text evidence="4">The sequence shown here is derived from an EMBL/GenBank/DDBJ whole genome shotgun (WGS) entry which is preliminary data.</text>
</comment>
<dbReference type="SUPFAM" id="SSF54665">
    <property type="entry name" value="CO dehydrogenase molybdoprotein N-domain-like"/>
    <property type="match status" value="1"/>
</dbReference>
<name>A0ABU3DGI3_9RHOB</name>
<evidence type="ECO:0000256" key="1">
    <source>
        <dbReference type="ARBA" id="ARBA00022505"/>
    </source>
</evidence>
<dbReference type="InterPro" id="IPR016208">
    <property type="entry name" value="Ald_Oxase/xanthine_DH-like"/>
</dbReference>
<dbReference type="PANTHER" id="PTHR11908">
    <property type="entry name" value="XANTHINE DEHYDROGENASE"/>
    <property type="match status" value="1"/>
</dbReference>
<dbReference type="InterPro" id="IPR046867">
    <property type="entry name" value="AldOxase/xan_DH_MoCoBD2"/>
</dbReference>
<dbReference type="InterPro" id="IPR036856">
    <property type="entry name" value="Ald_Oxase/Xan_DH_a/b_sf"/>
</dbReference>
<evidence type="ECO:0000256" key="2">
    <source>
        <dbReference type="ARBA" id="ARBA00023002"/>
    </source>
</evidence>
<sequence length="761" mass="80659">MTPKSGTSQGGRFEDSRLLSGRGRYTDDTAAADSLVAIFLRAPVAHATISLDGLEEARTMPGVADILTAAEIRAEGIDPDLPATLVKGGASPLRPALAEGRVRHVGEAIACVVATSRAAALDAAEAIALDFEELPAKLDLAEGGACLHEEAPGNRAYTFRAGAWDAADAGLETAAHRLSFEIADHRVICNPMEPRAAWAEWTEGRLHVCCGGQNVWWLKSRLAAWFSVPESQVRVTIPDVGGGFGTRAMFYPEYPVLALAARRLGRPVRWASDRSETMLTDAGARDLVSTVEMGFDAQKRLTAYRVRNLSNLGAYNSQFGQGIQCGNFARVLTGVYDVQDAAMETVGIYTNTTPTDAYRGAGRPEAIYALERAMDQAARVFGEDPASFRRRSMIRPGQLPYATATGESYDVGDFPGVLDALCSKADMGGFAARRAASEAKGKLRGIGLVSYVEAILGAPDETTTVEFTQEGRVRLYVGTQSAGQGHETVHPRLLEARTGIPAHAVDVVMGDSDLIAKGGGTGGSRSVTVQAMVTDRAGQMMEAAFASFLAAELGVPEDALTFEDGRFRAEGTNAAPDFMEAARMAHDAGRGDLLKHTATATLPGRSFPNGAHAAEVEVDPETGDVSLLSYKVVDDFGTLIDPVLAIGQVHGGVAQGVGQALMERAAHDEEGQALAVTFMDYAMPRAYDLPMIEFSQRPIPSPRNPVGMKGCGEAGTVGAIAAVSNAVQDALWARGVRNAQMPFTASRVWAMLRDAAGRDPA</sequence>
<keyword evidence="2" id="KW-0560">Oxidoreductase</keyword>
<evidence type="ECO:0000313" key="4">
    <source>
        <dbReference type="EMBL" id="MDT0682804.1"/>
    </source>
</evidence>
<dbReference type="EMBL" id="JAVRHL010000002">
    <property type="protein sequence ID" value="MDT0682804.1"/>
    <property type="molecule type" value="Genomic_DNA"/>
</dbReference>
<reference evidence="4 5" key="1">
    <citation type="submission" date="2023-09" db="EMBL/GenBank/DDBJ databases">
        <authorList>
            <person name="Rey-Velasco X."/>
        </authorList>
    </citation>
    <scope>NUCLEOTIDE SEQUENCE [LARGE SCALE GENOMIC DNA]</scope>
    <source>
        <strain evidence="4 5">F158</strain>
    </source>
</reference>
<dbReference type="InterPro" id="IPR008274">
    <property type="entry name" value="AldOxase/xan_DH_MoCoBD1"/>
</dbReference>
<organism evidence="4 5">
    <name type="scientific">Tropicimonas omnivorans</name>
    <dbReference type="NCBI Taxonomy" id="3075590"/>
    <lineage>
        <taxon>Bacteria</taxon>
        <taxon>Pseudomonadati</taxon>
        <taxon>Pseudomonadota</taxon>
        <taxon>Alphaproteobacteria</taxon>
        <taxon>Rhodobacterales</taxon>
        <taxon>Roseobacteraceae</taxon>
        <taxon>Tropicimonas</taxon>
    </lineage>
</organism>
<dbReference type="SUPFAM" id="SSF56003">
    <property type="entry name" value="Molybdenum cofactor-binding domain"/>
    <property type="match status" value="1"/>
</dbReference>
<dbReference type="Pfam" id="PF20256">
    <property type="entry name" value="MoCoBD_2"/>
    <property type="match status" value="1"/>
</dbReference>
<proteinExistence type="predicted"/>
<dbReference type="Pfam" id="PF02738">
    <property type="entry name" value="MoCoBD_1"/>
    <property type="match status" value="1"/>
</dbReference>
<dbReference type="PANTHER" id="PTHR11908:SF132">
    <property type="entry name" value="ALDEHYDE OXIDASE 1-RELATED"/>
    <property type="match status" value="1"/>
</dbReference>
<dbReference type="InterPro" id="IPR037165">
    <property type="entry name" value="AldOxase/xan_DH_Mopterin-bd_sf"/>
</dbReference>
<evidence type="ECO:0000313" key="5">
    <source>
        <dbReference type="Proteomes" id="UP001265259"/>
    </source>
</evidence>
<dbReference type="Gene3D" id="3.30.365.10">
    <property type="entry name" value="Aldehyde oxidase/xanthine dehydrogenase, molybdopterin binding domain"/>
    <property type="match status" value="4"/>
</dbReference>
<keyword evidence="1" id="KW-0500">Molybdenum</keyword>